<organism evidence="2 3">
    <name type="scientific">Rhizophagus clarus</name>
    <dbReference type="NCBI Taxonomy" id="94130"/>
    <lineage>
        <taxon>Eukaryota</taxon>
        <taxon>Fungi</taxon>
        <taxon>Fungi incertae sedis</taxon>
        <taxon>Mucoromycota</taxon>
        <taxon>Glomeromycotina</taxon>
        <taxon>Glomeromycetes</taxon>
        <taxon>Glomerales</taxon>
        <taxon>Glomeraceae</taxon>
        <taxon>Rhizophagus</taxon>
    </lineage>
</organism>
<proteinExistence type="predicted"/>
<evidence type="ECO:0000256" key="1">
    <source>
        <dbReference type="SAM" id="MobiDB-lite"/>
    </source>
</evidence>
<name>A0A2Z6RAS6_9GLOM</name>
<feature type="compositionally biased region" description="Pro residues" evidence="1">
    <location>
        <begin position="34"/>
        <end position="43"/>
    </location>
</feature>
<protein>
    <submittedName>
        <fullName evidence="2">Uncharacterized protein</fullName>
    </submittedName>
</protein>
<dbReference type="EMBL" id="BEXD01001566">
    <property type="protein sequence ID" value="GBB94749.1"/>
    <property type="molecule type" value="Genomic_DNA"/>
</dbReference>
<feature type="compositionally biased region" description="Basic and acidic residues" evidence="1">
    <location>
        <begin position="71"/>
        <end position="105"/>
    </location>
</feature>
<keyword evidence="3" id="KW-1185">Reference proteome</keyword>
<evidence type="ECO:0000313" key="3">
    <source>
        <dbReference type="Proteomes" id="UP000247702"/>
    </source>
</evidence>
<feature type="region of interest" description="Disordered" evidence="1">
    <location>
        <begin position="16"/>
        <end position="105"/>
    </location>
</feature>
<feature type="compositionally biased region" description="Low complexity" evidence="1">
    <location>
        <begin position="47"/>
        <end position="66"/>
    </location>
</feature>
<gene>
    <name evidence="2" type="ORF">RclHR1_24070002</name>
</gene>
<dbReference type="AlphaFoldDB" id="A0A2Z6RAS6"/>
<reference evidence="2 3" key="1">
    <citation type="submission" date="2017-11" db="EMBL/GenBank/DDBJ databases">
        <title>The genome of Rhizophagus clarus HR1 reveals common genetic basis of auxotrophy among arbuscular mycorrhizal fungi.</title>
        <authorList>
            <person name="Kobayashi Y."/>
        </authorList>
    </citation>
    <scope>NUCLEOTIDE SEQUENCE [LARGE SCALE GENOMIC DNA]</scope>
    <source>
        <strain evidence="2 3">HR1</strain>
    </source>
</reference>
<accession>A0A2Z6RAS6</accession>
<dbReference type="Proteomes" id="UP000247702">
    <property type="component" value="Unassembled WGS sequence"/>
</dbReference>
<evidence type="ECO:0000313" key="2">
    <source>
        <dbReference type="EMBL" id="GBB94749.1"/>
    </source>
</evidence>
<comment type="caution">
    <text evidence="2">The sequence shown here is derived from an EMBL/GenBank/DDBJ whole genome shotgun (WGS) entry which is preliminary data.</text>
</comment>
<sequence>MDSLSLIRIPKIHLPSPILPFNFDSGEQPDKPEPSVPIIPPSGSPSGGVSETFSNNGTNKKLNINNEFSDNDDRNEKQGHDQASRDIEENSNKNHVGESNDDQVKVLDTNTDDANEDFYSTQKNDKKRVKFDTSMRKRAKPDEKILLAINKIGGPAIDLLLYSLSKLKKTGVKSVTMNLVNNNIQFVDSTGTLMIKPNHVNSDDITINANFPHYDYNQTSDLNFGAKFIELKKSKNWIWQTSSLTELSDEFKKIAKDLSEDIFLCVMGEANEQGNKEMARRRELRKQSETTKSQAKILISHFYPLISLPNMELMLQRAPRIYRLLEVANFDWRLLDCFEELTACFFKSGVKSAINFEIWINLVRTGELISYDEELKTQERNRENKRIKIEIIKEYFDISGVNFDEMIDNE</sequence>